<accession>A0A9D4D2M8</accession>
<dbReference type="EMBL" id="JAIWYP010000011">
    <property type="protein sequence ID" value="KAH3736774.1"/>
    <property type="molecule type" value="Genomic_DNA"/>
</dbReference>
<dbReference type="Proteomes" id="UP000828390">
    <property type="component" value="Unassembled WGS sequence"/>
</dbReference>
<evidence type="ECO:0000313" key="1">
    <source>
        <dbReference type="EMBL" id="KAH3736774.1"/>
    </source>
</evidence>
<keyword evidence="2" id="KW-1185">Reference proteome</keyword>
<organism evidence="1 2">
    <name type="scientific">Dreissena polymorpha</name>
    <name type="common">Zebra mussel</name>
    <name type="synonym">Mytilus polymorpha</name>
    <dbReference type="NCBI Taxonomy" id="45954"/>
    <lineage>
        <taxon>Eukaryota</taxon>
        <taxon>Metazoa</taxon>
        <taxon>Spiralia</taxon>
        <taxon>Lophotrochozoa</taxon>
        <taxon>Mollusca</taxon>
        <taxon>Bivalvia</taxon>
        <taxon>Autobranchia</taxon>
        <taxon>Heteroconchia</taxon>
        <taxon>Euheterodonta</taxon>
        <taxon>Imparidentia</taxon>
        <taxon>Neoheterodontei</taxon>
        <taxon>Myida</taxon>
        <taxon>Dreissenoidea</taxon>
        <taxon>Dreissenidae</taxon>
        <taxon>Dreissena</taxon>
    </lineage>
</organism>
<evidence type="ECO:0000313" key="2">
    <source>
        <dbReference type="Proteomes" id="UP000828390"/>
    </source>
</evidence>
<sequence length="51" mass="6068">MVYKYVYSPNQTMTGYYETFRMSVFDVANFQKDSMPEDPKFKEFGNVTTCM</sequence>
<comment type="caution">
    <text evidence="1">The sequence shown here is derived from an EMBL/GenBank/DDBJ whole genome shotgun (WGS) entry which is preliminary data.</text>
</comment>
<dbReference type="AlphaFoldDB" id="A0A9D4D2M8"/>
<reference evidence="1" key="1">
    <citation type="journal article" date="2019" name="bioRxiv">
        <title>The Genome of the Zebra Mussel, Dreissena polymorpha: A Resource for Invasive Species Research.</title>
        <authorList>
            <person name="McCartney M.A."/>
            <person name="Auch B."/>
            <person name="Kono T."/>
            <person name="Mallez S."/>
            <person name="Zhang Y."/>
            <person name="Obille A."/>
            <person name="Becker A."/>
            <person name="Abrahante J.E."/>
            <person name="Garbe J."/>
            <person name="Badalamenti J.P."/>
            <person name="Herman A."/>
            <person name="Mangelson H."/>
            <person name="Liachko I."/>
            <person name="Sullivan S."/>
            <person name="Sone E.D."/>
            <person name="Koren S."/>
            <person name="Silverstein K.A.T."/>
            <person name="Beckman K.B."/>
            <person name="Gohl D.M."/>
        </authorList>
    </citation>
    <scope>NUCLEOTIDE SEQUENCE</scope>
    <source>
        <strain evidence="1">Duluth1</strain>
        <tissue evidence="1">Whole animal</tissue>
    </source>
</reference>
<reference evidence="1" key="2">
    <citation type="submission" date="2020-11" db="EMBL/GenBank/DDBJ databases">
        <authorList>
            <person name="McCartney M.A."/>
            <person name="Auch B."/>
            <person name="Kono T."/>
            <person name="Mallez S."/>
            <person name="Becker A."/>
            <person name="Gohl D.M."/>
            <person name="Silverstein K.A.T."/>
            <person name="Koren S."/>
            <person name="Bechman K.B."/>
            <person name="Herman A."/>
            <person name="Abrahante J.E."/>
            <person name="Garbe J."/>
        </authorList>
    </citation>
    <scope>NUCLEOTIDE SEQUENCE</scope>
    <source>
        <strain evidence="1">Duluth1</strain>
        <tissue evidence="1">Whole animal</tissue>
    </source>
</reference>
<proteinExistence type="predicted"/>
<name>A0A9D4D2M8_DREPO</name>
<gene>
    <name evidence="1" type="ORF">DPMN_043347</name>
</gene>
<protein>
    <submittedName>
        <fullName evidence="1">Uncharacterized protein</fullName>
    </submittedName>
</protein>